<dbReference type="OrthoDB" id="10602698at2759"/>
<evidence type="ECO:0000313" key="1">
    <source>
        <dbReference type="EMBL" id="KAE8098905.1"/>
    </source>
</evidence>
<dbReference type="Proteomes" id="UP000327013">
    <property type="component" value="Chromosome 7"/>
</dbReference>
<proteinExistence type="predicted"/>
<keyword evidence="2" id="KW-1185">Reference proteome</keyword>
<organism evidence="1 2">
    <name type="scientific">Carpinus fangiana</name>
    <dbReference type="NCBI Taxonomy" id="176857"/>
    <lineage>
        <taxon>Eukaryota</taxon>
        <taxon>Viridiplantae</taxon>
        <taxon>Streptophyta</taxon>
        <taxon>Embryophyta</taxon>
        <taxon>Tracheophyta</taxon>
        <taxon>Spermatophyta</taxon>
        <taxon>Magnoliopsida</taxon>
        <taxon>eudicotyledons</taxon>
        <taxon>Gunneridae</taxon>
        <taxon>Pentapetalae</taxon>
        <taxon>rosids</taxon>
        <taxon>fabids</taxon>
        <taxon>Fagales</taxon>
        <taxon>Betulaceae</taxon>
        <taxon>Carpinus</taxon>
    </lineage>
</organism>
<name>A0A5N6RJF4_9ROSI</name>
<dbReference type="EMBL" id="CM017327">
    <property type="protein sequence ID" value="KAE8098905.1"/>
    <property type="molecule type" value="Genomic_DNA"/>
</dbReference>
<sequence>MLIEPSQQQEKALFYWLKICEKEQDMLVREKRDPLVRRLPICMGIGVLLFNIPTALIDTIYSMAEGCCSSTSVADPVVYLGVINICFSSGQECYTLPVSSSYLSSNPLAMSQPFRRKPWGIRSNPWLGEPFSSPLLLVEHISSPPSAKLAAEIVVPYAFRSFPPHQHSPHNKKQAKPLEALSFRALNSYSRMNESQ</sequence>
<evidence type="ECO:0000313" key="2">
    <source>
        <dbReference type="Proteomes" id="UP000327013"/>
    </source>
</evidence>
<accession>A0A5N6RJF4</accession>
<protein>
    <submittedName>
        <fullName evidence="1">Uncharacterized protein</fullName>
    </submittedName>
</protein>
<gene>
    <name evidence="1" type="ORF">FH972_016933</name>
</gene>
<reference evidence="1 2" key="1">
    <citation type="submission" date="2019-06" db="EMBL/GenBank/DDBJ databases">
        <title>A chromosomal-level reference genome of Carpinus fangiana (Coryloideae, Betulaceae).</title>
        <authorList>
            <person name="Yang X."/>
            <person name="Wang Z."/>
            <person name="Zhang L."/>
            <person name="Hao G."/>
            <person name="Liu J."/>
            <person name="Yang Y."/>
        </authorList>
    </citation>
    <scope>NUCLEOTIDE SEQUENCE [LARGE SCALE GENOMIC DNA]</scope>
    <source>
        <strain evidence="1">Cfa_2016G</strain>
        <tissue evidence="1">Leaf</tissue>
    </source>
</reference>
<dbReference type="AlphaFoldDB" id="A0A5N6RJF4"/>